<keyword evidence="4" id="KW-1185">Reference proteome</keyword>
<dbReference type="InterPro" id="IPR045190">
    <property type="entry name" value="MCCB/AccD1-like"/>
</dbReference>
<dbReference type="GO" id="GO:0006552">
    <property type="term" value="P:L-leucine catabolic process"/>
    <property type="evidence" value="ECO:0007669"/>
    <property type="project" value="TreeGrafter"/>
</dbReference>
<dbReference type="PROSITE" id="PS50989">
    <property type="entry name" value="COA_CT_CTER"/>
    <property type="match status" value="1"/>
</dbReference>
<dbReference type="PANTHER" id="PTHR22855">
    <property type="entry name" value="ACETYL, PROPIONYL, PYRUVATE, AND GLUTACONYL CARBOXYLASE-RELATED"/>
    <property type="match status" value="1"/>
</dbReference>
<proteinExistence type="predicted"/>
<dbReference type="PROSITE" id="PS50980">
    <property type="entry name" value="COA_CT_NTER"/>
    <property type="match status" value="1"/>
</dbReference>
<reference evidence="3 4" key="1">
    <citation type="submission" date="2019-02" db="EMBL/GenBank/DDBJ databases">
        <title>Deep-cultivation of Planctomycetes and their phenomic and genomic characterization uncovers novel biology.</title>
        <authorList>
            <person name="Wiegand S."/>
            <person name="Jogler M."/>
            <person name="Boedeker C."/>
            <person name="Pinto D."/>
            <person name="Vollmers J."/>
            <person name="Rivas-Marin E."/>
            <person name="Kohn T."/>
            <person name="Peeters S.H."/>
            <person name="Heuer A."/>
            <person name="Rast P."/>
            <person name="Oberbeckmann S."/>
            <person name="Bunk B."/>
            <person name="Jeske O."/>
            <person name="Meyerdierks A."/>
            <person name="Storesund J.E."/>
            <person name="Kallscheuer N."/>
            <person name="Luecker S."/>
            <person name="Lage O.M."/>
            <person name="Pohl T."/>
            <person name="Merkel B.J."/>
            <person name="Hornburger P."/>
            <person name="Mueller R.-W."/>
            <person name="Bruemmer F."/>
            <person name="Labrenz M."/>
            <person name="Spormann A.M."/>
            <person name="Op den Camp H."/>
            <person name="Overmann J."/>
            <person name="Amann R."/>
            <person name="Jetten M.S.M."/>
            <person name="Mascher T."/>
            <person name="Medema M.H."/>
            <person name="Devos D.P."/>
            <person name="Kaster A.-K."/>
            <person name="Ovreas L."/>
            <person name="Rohde M."/>
            <person name="Galperin M.Y."/>
            <person name="Jogler C."/>
        </authorList>
    </citation>
    <scope>NUCLEOTIDE SEQUENCE [LARGE SCALE GENOMIC DNA]</scope>
    <source>
        <strain evidence="3 4">Pla163</strain>
    </source>
</reference>
<dbReference type="Proteomes" id="UP000319342">
    <property type="component" value="Chromosome"/>
</dbReference>
<name>A0A518CX95_9BACT</name>
<gene>
    <name evidence="3" type="primary">gcdA</name>
    <name evidence="3" type="ORF">Pla163_09540</name>
</gene>
<evidence type="ECO:0000313" key="3">
    <source>
        <dbReference type="EMBL" id="QDU83853.1"/>
    </source>
</evidence>
<dbReference type="GO" id="GO:0004485">
    <property type="term" value="F:methylcrotonoyl-CoA carboxylase activity"/>
    <property type="evidence" value="ECO:0007669"/>
    <property type="project" value="TreeGrafter"/>
</dbReference>
<evidence type="ECO:0000259" key="2">
    <source>
        <dbReference type="PROSITE" id="PS50989"/>
    </source>
</evidence>
<sequence length="570" mass="62749">MQPIGRGLEDALEPREIAKHLEGAKQHETVLEERCTAVRAGWGEKYVERVHAKGKWTARERIEHLIDPGSRIFEVGTFVNYGRKFGKLESPAAGVVTAYARVEGRWCMVIANDNTVASGSWWPQTPEKIQRAQEMARRLRLPVVYLVDCSGLFLPEQSRSFPGRTGAGHIFKKNSLLAADGVPQIAGVFGDCIAGGGYMPIISDRVIMTEQAYMVIAGAALIKGAKSMKLSSLDIGGPEVHVHLSGCADERAPDDETAIAMIRREIGKLASPALDFYRHGANASAPTFDARELRAVLPPDHRVAYDAEEVIARLVDQSLFWELWPDRGREVIVGVGRVNGLFMGFIGNRQGLIDDPERRGAKKPAGILYREGIAKVASMSRACNEDGIPIVWLQDISGFDIGVEAERQGLLGYGSSLIYANSTNTVPMFTILLRKASGAGFYAMSGMPHEPVVQLSTPLTRLSVMEGRTLAIAAFNTKLDDDFEIISDDPMERAEIEAGMRETEARIEADMDPYAAAARMDTDEIVPVGELREWLELFAETSWQATGYRRTKNPRIWSLHDAAALQEPRA</sequence>
<dbReference type="InterPro" id="IPR011763">
    <property type="entry name" value="COA_CT_C"/>
</dbReference>
<feature type="domain" description="CoA carboxyltransferase N-terminal" evidence="1">
    <location>
        <begin position="24"/>
        <end position="281"/>
    </location>
</feature>
<accession>A0A518CX95</accession>
<dbReference type="EMBL" id="CP036290">
    <property type="protein sequence ID" value="QDU83853.1"/>
    <property type="molecule type" value="Genomic_DNA"/>
</dbReference>
<dbReference type="InterPro" id="IPR029045">
    <property type="entry name" value="ClpP/crotonase-like_dom_sf"/>
</dbReference>
<dbReference type="InterPro" id="IPR034733">
    <property type="entry name" value="AcCoA_carboxyl_beta"/>
</dbReference>
<dbReference type="PANTHER" id="PTHR22855:SF13">
    <property type="entry name" value="METHYLCROTONOYL-COA CARBOXYLASE BETA CHAIN, MITOCHONDRIAL"/>
    <property type="match status" value="1"/>
</dbReference>
<dbReference type="InterPro" id="IPR011762">
    <property type="entry name" value="COA_CT_N"/>
</dbReference>
<dbReference type="Pfam" id="PF01039">
    <property type="entry name" value="Carboxyl_trans"/>
    <property type="match status" value="1"/>
</dbReference>
<protein>
    <submittedName>
        <fullName evidence="3">Glutaconyl-CoA decarboxylase subunit alpha</fullName>
    </submittedName>
</protein>
<evidence type="ECO:0000259" key="1">
    <source>
        <dbReference type="PROSITE" id="PS50980"/>
    </source>
</evidence>
<dbReference type="SUPFAM" id="SSF52096">
    <property type="entry name" value="ClpP/crotonase"/>
    <property type="match status" value="2"/>
</dbReference>
<dbReference type="Gene3D" id="3.90.226.10">
    <property type="entry name" value="2-enoyl-CoA Hydratase, Chain A, domain 1"/>
    <property type="match status" value="2"/>
</dbReference>
<evidence type="ECO:0000313" key="4">
    <source>
        <dbReference type="Proteomes" id="UP000319342"/>
    </source>
</evidence>
<dbReference type="AlphaFoldDB" id="A0A518CX95"/>
<feature type="domain" description="CoA carboxyltransferase C-terminal" evidence="2">
    <location>
        <begin position="285"/>
        <end position="561"/>
    </location>
</feature>
<organism evidence="3 4">
    <name type="scientific">Rohdeia mirabilis</name>
    <dbReference type="NCBI Taxonomy" id="2528008"/>
    <lineage>
        <taxon>Bacteria</taxon>
        <taxon>Pseudomonadati</taxon>
        <taxon>Planctomycetota</taxon>
        <taxon>Planctomycetia</taxon>
        <taxon>Planctomycetia incertae sedis</taxon>
        <taxon>Rohdeia</taxon>
    </lineage>
</organism>
<dbReference type="GO" id="GO:1905202">
    <property type="term" value="C:methylcrotonoyl-CoA carboxylase complex"/>
    <property type="evidence" value="ECO:0007669"/>
    <property type="project" value="TreeGrafter"/>
</dbReference>